<protein>
    <recommendedName>
        <fullName evidence="3">Transposase</fullName>
    </recommendedName>
</protein>
<accession>A0A250VV08</accession>
<sequence>MKAAAWDFISAHAETFGIKRICRVLEVSRSGYYRWIAGPTRHPHKICTPNGS</sequence>
<gene>
    <name evidence="1" type="ORF">SO3561_09497</name>
</gene>
<evidence type="ECO:0000313" key="2">
    <source>
        <dbReference type="Proteomes" id="UP000217446"/>
    </source>
</evidence>
<name>A0A250VV08_STROL</name>
<reference evidence="2" key="1">
    <citation type="submission" date="2017-05" db="EMBL/GenBank/DDBJ databases">
        <title>Streptomyces olivochromogenes NBRC 3561 whole genome shotgun sequence.</title>
        <authorList>
            <person name="Dohra H."/>
            <person name="Kodani S."/>
        </authorList>
    </citation>
    <scope>NUCLEOTIDE SEQUENCE [LARGE SCALE GENOMIC DNA]</scope>
    <source>
        <strain evidence="2">NBRC 3561</strain>
    </source>
</reference>
<dbReference type="Proteomes" id="UP000217446">
    <property type="component" value="Unassembled WGS sequence"/>
</dbReference>
<proteinExistence type="predicted"/>
<comment type="caution">
    <text evidence="1">The sequence shown here is derived from an EMBL/GenBank/DDBJ whole genome shotgun (WGS) entry which is preliminary data.</text>
</comment>
<evidence type="ECO:0008006" key="3">
    <source>
        <dbReference type="Google" id="ProtNLM"/>
    </source>
</evidence>
<dbReference type="AlphaFoldDB" id="A0A250VV08"/>
<evidence type="ECO:0000313" key="1">
    <source>
        <dbReference type="EMBL" id="GAX57926.1"/>
    </source>
</evidence>
<dbReference type="EMBL" id="BDQI01000042">
    <property type="protein sequence ID" value="GAX57926.1"/>
    <property type="molecule type" value="Genomic_DNA"/>
</dbReference>
<keyword evidence="2" id="KW-1185">Reference proteome</keyword>
<organism evidence="1 2">
    <name type="scientific">Streptomyces olivochromogenes</name>
    <dbReference type="NCBI Taxonomy" id="1963"/>
    <lineage>
        <taxon>Bacteria</taxon>
        <taxon>Bacillati</taxon>
        <taxon>Actinomycetota</taxon>
        <taxon>Actinomycetes</taxon>
        <taxon>Kitasatosporales</taxon>
        <taxon>Streptomycetaceae</taxon>
        <taxon>Streptomyces</taxon>
    </lineage>
</organism>